<dbReference type="Proteomes" id="UP000823611">
    <property type="component" value="Unassembled WGS sequence"/>
</dbReference>
<dbReference type="InterPro" id="IPR027304">
    <property type="entry name" value="Trigger_fact/SurA_dom_sf"/>
</dbReference>
<dbReference type="PROSITE" id="PS01096">
    <property type="entry name" value="PPIC_PPIASE_1"/>
    <property type="match status" value="1"/>
</dbReference>
<dbReference type="AlphaFoldDB" id="A0A9D9DYA1"/>
<reference evidence="3" key="1">
    <citation type="submission" date="2020-10" db="EMBL/GenBank/DDBJ databases">
        <authorList>
            <person name="Gilroy R."/>
        </authorList>
    </citation>
    <scope>NUCLEOTIDE SEQUENCE</scope>
    <source>
        <strain evidence="3">F6-4510</strain>
    </source>
</reference>
<keyword evidence="1" id="KW-0697">Rotamase</keyword>
<dbReference type="PANTHER" id="PTHR47245:SF2">
    <property type="entry name" value="PEPTIDYL-PROLYL CIS-TRANS ISOMERASE HP_0175-RELATED"/>
    <property type="match status" value="1"/>
</dbReference>
<keyword evidence="1 3" id="KW-0413">Isomerase</keyword>
<proteinExistence type="predicted"/>
<dbReference type="GO" id="GO:0003755">
    <property type="term" value="F:peptidyl-prolyl cis-trans isomerase activity"/>
    <property type="evidence" value="ECO:0007669"/>
    <property type="project" value="UniProtKB-KW"/>
</dbReference>
<dbReference type="SUPFAM" id="SSF109998">
    <property type="entry name" value="Triger factor/SurA peptide-binding domain-like"/>
    <property type="match status" value="1"/>
</dbReference>
<dbReference type="InterPro" id="IPR023058">
    <property type="entry name" value="PPIase_PpiC_CS"/>
</dbReference>
<evidence type="ECO:0000313" key="4">
    <source>
        <dbReference type="Proteomes" id="UP000823611"/>
    </source>
</evidence>
<reference evidence="3" key="2">
    <citation type="journal article" date="2021" name="PeerJ">
        <title>Extensive microbial diversity within the chicken gut microbiome revealed by metagenomics and culture.</title>
        <authorList>
            <person name="Gilroy R."/>
            <person name="Ravi A."/>
            <person name="Getino M."/>
            <person name="Pursley I."/>
            <person name="Horton D.L."/>
            <person name="Alikhan N.F."/>
            <person name="Baker D."/>
            <person name="Gharbi K."/>
            <person name="Hall N."/>
            <person name="Watson M."/>
            <person name="Adriaenssens E.M."/>
            <person name="Foster-Nyarko E."/>
            <person name="Jarju S."/>
            <person name="Secka A."/>
            <person name="Antonio M."/>
            <person name="Oren A."/>
            <person name="Chaudhuri R.R."/>
            <person name="La Ragione R."/>
            <person name="Hildebrand F."/>
            <person name="Pallen M.J."/>
        </authorList>
    </citation>
    <scope>NUCLEOTIDE SEQUENCE</scope>
    <source>
        <strain evidence="3">F6-4510</strain>
    </source>
</reference>
<evidence type="ECO:0000256" key="1">
    <source>
        <dbReference type="PROSITE-ProRule" id="PRU00278"/>
    </source>
</evidence>
<dbReference type="Pfam" id="PF13616">
    <property type="entry name" value="Rotamase_3"/>
    <property type="match status" value="1"/>
</dbReference>
<dbReference type="InterPro" id="IPR050245">
    <property type="entry name" value="PrsA_foldase"/>
</dbReference>
<organism evidence="3 4">
    <name type="scientific">Candidatus Fimicola merdigallinarum</name>
    <dbReference type="NCBI Taxonomy" id="2840819"/>
    <lineage>
        <taxon>Bacteria</taxon>
        <taxon>Bacillati</taxon>
        <taxon>Bacillota</taxon>
        <taxon>Clostridia</taxon>
        <taxon>Lachnospirales</taxon>
        <taxon>Lachnospiraceae</taxon>
        <taxon>Lachnospiraceae incertae sedis</taxon>
        <taxon>Candidatus Fimicola</taxon>
    </lineage>
</organism>
<dbReference type="InterPro" id="IPR000297">
    <property type="entry name" value="PPIase_PpiC"/>
</dbReference>
<dbReference type="PROSITE" id="PS50198">
    <property type="entry name" value="PPIC_PPIASE_2"/>
    <property type="match status" value="1"/>
</dbReference>
<accession>A0A9D9DYA1</accession>
<dbReference type="EMBL" id="JADIMX010000154">
    <property type="protein sequence ID" value="MBO8435237.1"/>
    <property type="molecule type" value="Genomic_DNA"/>
</dbReference>
<evidence type="ECO:0000313" key="3">
    <source>
        <dbReference type="EMBL" id="MBO8435237.1"/>
    </source>
</evidence>
<dbReference type="Gene3D" id="1.10.8.1040">
    <property type="match status" value="1"/>
</dbReference>
<comment type="caution">
    <text evidence="3">The sequence shown here is derived from an EMBL/GenBank/DDBJ whole genome shotgun (WGS) entry which is preliminary data.</text>
</comment>
<name>A0A9D9DYA1_9FIRM</name>
<evidence type="ECO:0000259" key="2">
    <source>
        <dbReference type="PROSITE" id="PS50198"/>
    </source>
</evidence>
<dbReference type="InterPro" id="IPR046357">
    <property type="entry name" value="PPIase_dom_sf"/>
</dbReference>
<sequence length="249" mass="28423">MENTKNVLAIVDGKEVTKESLNAIIEKYPPNQRMYFETEQGMKQLLEQKIAFMLLEKKGFEMGIDKTESYKQEMENIVEQLMTKYVMESIFAGIEVSDDEALAFYNDNKNKFADDESVSAKHILVSSEDEANKIKEEIDGGLSFEDAAKKYSSCPSSAEGGDLGKFGRGMMVKEFEDSAFELPLDKVSDAVKTQFGYHLIKVYDKSEAKAKSFDEVKDDVIREVKTMKYEKKYQEVMNELRASHKVEIL</sequence>
<dbReference type="SUPFAM" id="SSF54534">
    <property type="entry name" value="FKBP-like"/>
    <property type="match status" value="1"/>
</dbReference>
<gene>
    <name evidence="3" type="ORF">IAC55_07960</name>
</gene>
<dbReference type="Gene3D" id="3.10.50.40">
    <property type="match status" value="1"/>
</dbReference>
<protein>
    <submittedName>
        <fullName evidence="3">Peptidylprolyl isomerase</fullName>
    </submittedName>
</protein>
<dbReference type="PANTHER" id="PTHR47245">
    <property type="entry name" value="PEPTIDYLPROLYL ISOMERASE"/>
    <property type="match status" value="1"/>
</dbReference>
<feature type="domain" description="PpiC" evidence="2">
    <location>
        <begin position="115"/>
        <end position="204"/>
    </location>
</feature>